<protein>
    <submittedName>
        <fullName evidence="1">Uncharacterized protein</fullName>
    </submittedName>
</protein>
<dbReference type="EMBL" id="CACVKT020004684">
    <property type="protein sequence ID" value="CAC5391244.1"/>
    <property type="molecule type" value="Genomic_DNA"/>
</dbReference>
<sequence>MENEEDDMKAIESISFTIVNFLNNFSKESGLMKYFLILIDDVHVNNAVNDSQTTLSGMVSKTILLLSEVKTLKFIITTTNPMLIDDFSEDCKEVIFEGMHPLECISFLKGSPHFIEETNEDIENLLKNIGCLPITINSASKFMVKYNMHIKENIELYEKAKKDADNESINKVVNCQTMPLECIMNGIDGSSWEVITLLPYLDYASINLELVKACCYHVCKDETKAEIIIFRFLNYSLCQYLKRLRVFTTEGSQEDIIFSFHSETMRALKLIEKNTPTKKTTDRHKLFVLLKMFCFEIDFDARINSTLERNLMFLNHARCVLRLFEEGGYDQNENEKVYMSYINYLIGKTILYQGTDIPLAHKHLMKSQKLCLEFVEEDSDLTSRKCPYLATKVNTNTEEVPIMKSEKASNIYKSLSSKTLDHNFVKQFVLSKRRDKRDVYLLQHESRYPKMCKSNYLSEQEYIYLTTCKPKLAMPLESICKSFLSELMLNILHDNGRALDELMLGAEHNEQVKIACAFEVGTYKELKSEKEFKDFPLLLYLAIERNEQDIHVQQCTLDNMKFNIDNLERSLQNESDYYFQFGVVKTIFHRCSLTDLLLNA</sequence>
<dbReference type="OrthoDB" id="6057525at2759"/>
<organism evidence="1 2">
    <name type="scientific">Mytilus coruscus</name>
    <name type="common">Sea mussel</name>
    <dbReference type="NCBI Taxonomy" id="42192"/>
    <lineage>
        <taxon>Eukaryota</taxon>
        <taxon>Metazoa</taxon>
        <taxon>Spiralia</taxon>
        <taxon>Lophotrochozoa</taxon>
        <taxon>Mollusca</taxon>
        <taxon>Bivalvia</taxon>
        <taxon>Autobranchia</taxon>
        <taxon>Pteriomorphia</taxon>
        <taxon>Mytilida</taxon>
        <taxon>Mytiloidea</taxon>
        <taxon>Mytilidae</taxon>
        <taxon>Mytilinae</taxon>
        <taxon>Mytilus</taxon>
    </lineage>
</organism>
<keyword evidence="2" id="KW-1185">Reference proteome</keyword>
<dbReference type="AlphaFoldDB" id="A0A6J8C7V3"/>
<gene>
    <name evidence="1" type="ORF">MCOR_26261</name>
</gene>
<reference evidence="1 2" key="1">
    <citation type="submission" date="2020-06" db="EMBL/GenBank/DDBJ databases">
        <authorList>
            <person name="Li R."/>
            <person name="Bekaert M."/>
        </authorList>
    </citation>
    <scope>NUCLEOTIDE SEQUENCE [LARGE SCALE GENOMIC DNA]</scope>
    <source>
        <strain evidence="2">wild</strain>
    </source>
</reference>
<evidence type="ECO:0000313" key="1">
    <source>
        <dbReference type="EMBL" id="CAC5391244.1"/>
    </source>
</evidence>
<accession>A0A6J8C7V3</accession>
<dbReference type="Proteomes" id="UP000507470">
    <property type="component" value="Unassembled WGS sequence"/>
</dbReference>
<evidence type="ECO:0000313" key="2">
    <source>
        <dbReference type="Proteomes" id="UP000507470"/>
    </source>
</evidence>
<proteinExistence type="predicted"/>
<name>A0A6J8C7V3_MYTCO</name>